<keyword evidence="3" id="KW-1185">Reference proteome</keyword>
<reference evidence="2 3" key="1">
    <citation type="submission" date="2019-08" db="EMBL/GenBank/DDBJ databases">
        <title>Genomes of Antarctic Bizionia species.</title>
        <authorList>
            <person name="Bowman J.P."/>
        </authorList>
    </citation>
    <scope>NUCLEOTIDE SEQUENCE [LARGE SCALE GENOMIC DNA]</scope>
    <source>
        <strain evidence="2 3">HFD</strain>
    </source>
</reference>
<keyword evidence="1" id="KW-1133">Transmembrane helix</keyword>
<dbReference type="PANTHER" id="PTHR35792">
    <property type="entry name" value="GENERAL STRESS PROTEIN"/>
    <property type="match status" value="1"/>
</dbReference>
<evidence type="ECO:0000256" key="1">
    <source>
        <dbReference type="SAM" id="Phobius"/>
    </source>
</evidence>
<dbReference type="EMBL" id="VSKM01000003">
    <property type="protein sequence ID" value="TYB77502.1"/>
    <property type="molecule type" value="Genomic_DNA"/>
</dbReference>
<dbReference type="InterPro" id="IPR024623">
    <property type="entry name" value="YtxH"/>
</dbReference>
<accession>A0A8H2QG60</accession>
<sequence length="110" mass="11831">MNNNGSTALGLILGAAIGATLGVLYAPDKGIKTRERLADEALSAKERLAHSAMDIKNQVASTLQTSKVDLESQLEYVVKNASYKADDVITTLEAKLQELKAQNKKLQKTS</sequence>
<organism evidence="2 3">
    <name type="scientific">Bizionia saleffrena</name>
    <dbReference type="NCBI Taxonomy" id="291189"/>
    <lineage>
        <taxon>Bacteria</taxon>
        <taxon>Pseudomonadati</taxon>
        <taxon>Bacteroidota</taxon>
        <taxon>Flavobacteriia</taxon>
        <taxon>Flavobacteriales</taxon>
        <taxon>Flavobacteriaceae</taxon>
        <taxon>Bizionia</taxon>
    </lineage>
</organism>
<proteinExistence type="predicted"/>
<dbReference type="AlphaFoldDB" id="A0A8H2QG60"/>
<feature type="transmembrane region" description="Helical" evidence="1">
    <location>
        <begin position="6"/>
        <end position="26"/>
    </location>
</feature>
<dbReference type="RefSeq" id="WP_148368790.1">
    <property type="nucleotide sequence ID" value="NZ_VSKM01000003.1"/>
</dbReference>
<dbReference type="Pfam" id="PF12732">
    <property type="entry name" value="YtxH"/>
    <property type="match status" value="1"/>
</dbReference>
<keyword evidence="1" id="KW-0812">Transmembrane</keyword>
<keyword evidence="1" id="KW-0472">Membrane</keyword>
<dbReference type="PANTHER" id="PTHR35792:SF1">
    <property type="entry name" value="SLL0268 PROTEIN"/>
    <property type="match status" value="1"/>
</dbReference>
<protein>
    <submittedName>
        <fullName evidence="2">YtxH domain-containing protein</fullName>
    </submittedName>
</protein>
<dbReference type="InterPro" id="IPR052928">
    <property type="entry name" value="Desiccation-related_membrane"/>
</dbReference>
<gene>
    <name evidence="2" type="ORF">ES676_04205</name>
</gene>
<evidence type="ECO:0000313" key="2">
    <source>
        <dbReference type="EMBL" id="TYB77502.1"/>
    </source>
</evidence>
<name>A0A8H2QG60_9FLAO</name>
<dbReference type="Proteomes" id="UP000323324">
    <property type="component" value="Unassembled WGS sequence"/>
</dbReference>
<evidence type="ECO:0000313" key="3">
    <source>
        <dbReference type="Proteomes" id="UP000323324"/>
    </source>
</evidence>
<comment type="caution">
    <text evidence="2">The sequence shown here is derived from an EMBL/GenBank/DDBJ whole genome shotgun (WGS) entry which is preliminary data.</text>
</comment>